<sequence>MAEFERALIHQRTSAGRSIAKQKGVRFGRPPALKAEQVALGQKLLDEGNSPREVAKALNVHSSTIYRVLRSSISSPD</sequence>
<protein>
    <submittedName>
        <fullName evidence="2">Recombinase family protein</fullName>
    </submittedName>
</protein>
<proteinExistence type="predicted"/>
<dbReference type="SUPFAM" id="SSF46689">
    <property type="entry name" value="Homeodomain-like"/>
    <property type="match status" value="1"/>
</dbReference>
<feature type="domain" description="Resolvase/invertase-type recombinase catalytic" evidence="1">
    <location>
        <begin position="1"/>
        <end position="24"/>
    </location>
</feature>
<gene>
    <name evidence="2" type="ORF">N7376_23135</name>
</gene>
<accession>A0AA42H303</accession>
<dbReference type="GO" id="GO:0000150">
    <property type="term" value="F:DNA strand exchange activity"/>
    <property type="evidence" value="ECO:0007669"/>
    <property type="project" value="InterPro"/>
</dbReference>
<evidence type="ECO:0000313" key="2">
    <source>
        <dbReference type="EMBL" id="MDH0126872.1"/>
    </source>
</evidence>
<dbReference type="AlphaFoldDB" id="A0AA42H303"/>
<reference evidence="2" key="1">
    <citation type="submission" date="2022-09" db="EMBL/GenBank/DDBJ databases">
        <title>Intensive care unit water sources are persistently colonized with multi-drug resistant bacteria and are the site of extensive horizontal gene transfer of antibiotic resistance genes.</title>
        <authorList>
            <person name="Diorio-Toth L."/>
        </authorList>
    </citation>
    <scope>NUCLEOTIDE SEQUENCE</scope>
    <source>
        <strain evidence="2">GD04153</strain>
    </source>
</reference>
<evidence type="ECO:0000313" key="3">
    <source>
        <dbReference type="Proteomes" id="UP001158087"/>
    </source>
</evidence>
<dbReference type="CDD" id="cd00569">
    <property type="entry name" value="HTH_Hin_like"/>
    <property type="match status" value="1"/>
</dbReference>
<dbReference type="Pfam" id="PF02796">
    <property type="entry name" value="HTH_7"/>
    <property type="match status" value="1"/>
</dbReference>
<comment type="caution">
    <text evidence="2">The sequence shown here is derived from an EMBL/GenBank/DDBJ whole genome shotgun (WGS) entry which is preliminary data.</text>
</comment>
<organism evidence="2 3">
    <name type="scientific">Brucella intermedia GD04153</name>
    <dbReference type="NCBI Taxonomy" id="2975438"/>
    <lineage>
        <taxon>Bacteria</taxon>
        <taxon>Pseudomonadati</taxon>
        <taxon>Pseudomonadota</taxon>
        <taxon>Alphaproteobacteria</taxon>
        <taxon>Hyphomicrobiales</taxon>
        <taxon>Brucellaceae</taxon>
        <taxon>Brucella/Ochrobactrum group</taxon>
        <taxon>Brucella</taxon>
    </lineage>
</organism>
<dbReference type="PROSITE" id="PS51736">
    <property type="entry name" value="RECOMBINASES_3"/>
    <property type="match status" value="1"/>
</dbReference>
<evidence type="ECO:0000259" key="1">
    <source>
        <dbReference type="PROSITE" id="PS51736"/>
    </source>
</evidence>
<dbReference type="InterPro" id="IPR009057">
    <property type="entry name" value="Homeodomain-like_sf"/>
</dbReference>
<dbReference type="Proteomes" id="UP001158087">
    <property type="component" value="Unassembled WGS sequence"/>
</dbReference>
<dbReference type="Gene3D" id="1.10.10.60">
    <property type="entry name" value="Homeodomain-like"/>
    <property type="match status" value="1"/>
</dbReference>
<dbReference type="InterPro" id="IPR006119">
    <property type="entry name" value="Resolv_N"/>
</dbReference>
<dbReference type="EMBL" id="JAODYY010000018">
    <property type="protein sequence ID" value="MDH0126872.1"/>
    <property type="molecule type" value="Genomic_DNA"/>
</dbReference>
<dbReference type="GO" id="GO:0003677">
    <property type="term" value="F:DNA binding"/>
    <property type="evidence" value="ECO:0007669"/>
    <property type="project" value="InterPro"/>
</dbReference>
<dbReference type="InterPro" id="IPR006120">
    <property type="entry name" value="Resolvase_HTH_dom"/>
</dbReference>
<name>A0AA42H303_9HYPH</name>